<proteinExistence type="predicted"/>
<evidence type="ECO:0000313" key="1">
    <source>
        <dbReference type="EMBL" id="XBO36772.1"/>
    </source>
</evidence>
<dbReference type="RefSeq" id="WP_406853587.1">
    <property type="nucleotide sequence ID" value="NZ_CP157484.1"/>
</dbReference>
<sequence length="248" mass="27468">MSKTSAFRAERNEKARARLAKSLPVGFPAAVLAHAFSRPFIPPTPRLAVESYWRLHPVRADRLARALASRTGAPEGWTWRISADKATGLGASFRQPPAPYREAGRALGAGHCRICGGPVYRLGWHQDLWGDGALNRRAEWHSACVTAWKLWTAPSEFSTPLAKLQKRRCAASGQRLLKTAEVDHRTPLFRVWRDHRDSPWPDLLAFWGAPNLQVINRTAHVEKCGAEASERVGFAGVGQDDPVSWPAA</sequence>
<dbReference type="EMBL" id="CP157484">
    <property type="protein sequence ID" value="XBO36772.1"/>
    <property type="molecule type" value="Genomic_DNA"/>
</dbReference>
<accession>A0AAU7J8T3</accession>
<organism evidence="1">
    <name type="scientific">Alsobacter sp. KACC 23698</name>
    <dbReference type="NCBI Taxonomy" id="3149229"/>
    <lineage>
        <taxon>Bacteria</taxon>
        <taxon>Pseudomonadati</taxon>
        <taxon>Pseudomonadota</taxon>
        <taxon>Alphaproteobacteria</taxon>
        <taxon>Hyphomicrobiales</taxon>
        <taxon>Alsobacteraceae</taxon>
        <taxon>Alsobacter</taxon>
    </lineage>
</organism>
<evidence type="ECO:0008006" key="2">
    <source>
        <dbReference type="Google" id="ProtNLM"/>
    </source>
</evidence>
<gene>
    <name evidence="1" type="ORF">ABEG18_13550</name>
</gene>
<name>A0AAU7J8T3_9HYPH</name>
<dbReference type="AlphaFoldDB" id="A0AAU7J8T3"/>
<protein>
    <recommendedName>
        <fullName evidence="2">HNH endonuclease</fullName>
    </recommendedName>
</protein>
<reference evidence="1" key="1">
    <citation type="submission" date="2024-05" db="EMBL/GenBank/DDBJ databases">
        <authorList>
            <person name="Kim S."/>
            <person name="Heo J."/>
            <person name="Choi H."/>
            <person name="Choi Y."/>
            <person name="Kwon S.-W."/>
            <person name="Kim Y."/>
        </authorList>
    </citation>
    <scope>NUCLEOTIDE SEQUENCE</scope>
    <source>
        <strain evidence="1">KACC 23698</strain>
    </source>
</reference>